<proteinExistence type="predicted"/>
<evidence type="ECO:0000313" key="3">
    <source>
        <dbReference type="EnsemblMetazoa" id="XP_022662938"/>
    </source>
</evidence>
<name>A0A7M7KM19_VARDE</name>
<dbReference type="GeneID" id="111251033"/>
<keyword evidence="2" id="KW-0812">Transmembrane</keyword>
<feature type="transmembrane region" description="Helical" evidence="2">
    <location>
        <begin position="41"/>
        <end position="63"/>
    </location>
</feature>
<dbReference type="AlphaFoldDB" id="A0A7M7KM19"/>
<dbReference type="OrthoDB" id="10554589at2759"/>
<dbReference type="InParanoid" id="A0A7M7KM19"/>
<feature type="compositionally biased region" description="Polar residues" evidence="1">
    <location>
        <begin position="168"/>
        <end position="181"/>
    </location>
</feature>
<dbReference type="KEGG" id="vde:111251033"/>
<sequence>MLTAEEVSTGSEVFEPRTVNSTSMNGIVVVQVDEHLRWEGMLYTLCTTLSFIMFILITSFAFLEANRSLLDSSECIRVVNVQPSLKNAGTMEKITTASVSAAKVGDVPSFAGRRRNCGKGLEVSRIILSMISFMHWINRQSLLHSVRLLETIRVTPYLRSFHSTKVTQPKLNPELSQSRKPCQNLEVTPVRKKPLGKRKQGAAGNSKTSYPFRRHRDDRESAVRVMESSTQPTDTIRLRARCYNERLCSLSSWRTTLTEYKRKSLSLQSKFCKHSTSLSNDLENSRLSESCVYFETQNIVCGTPTIESTCSSHSDDSWRELGELIDQAVNRRQWSSALCACCASHHTESSRSFASFQSQTDDTRFTSSTQAGFRQIEMPPPSNVLGTLLSWNDIWSEAQNDALPNSVSSAKTGTFFSSAKTSTAFTPADNASSQLYINDCSTTATSRIIWPLHKAGKNHEITSSRNLSQTNVPLRISSTQTPIGNLRNRRIFDGVVPSIWSPTWQPSSGDPEFTMTSPLMLHSNTEYQSNERPFSTFLGLFKRR</sequence>
<evidence type="ECO:0000313" key="4">
    <source>
        <dbReference type="Proteomes" id="UP000594260"/>
    </source>
</evidence>
<dbReference type="RefSeq" id="XP_022662938.1">
    <property type="nucleotide sequence ID" value="XM_022807203.1"/>
</dbReference>
<feature type="compositionally biased region" description="Basic residues" evidence="1">
    <location>
        <begin position="190"/>
        <end position="200"/>
    </location>
</feature>
<dbReference type="EnsemblMetazoa" id="XM_022807203">
    <property type="protein sequence ID" value="XP_022662938"/>
    <property type="gene ID" value="LOC111251033"/>
</dbReference>
<dbReference type="Proteomes" id="UP000594260">
    <property type="component" value="Unplaced"/>
</dbReference>
<evidence type="ECO:0000256" key="2">
    <source>
        <dbReference type="SAM" id="Phobius"/>
    </source>
</evidence>
<evidence type="ECO:0008006" key="5">
    <source>
        <dbReference type="Google" id="ProtNLM"/>
    </source>
</evidence>
<feature type="region of interest" description="Disordered" evidence="1">
    <location>
        <begin position="168"/>
        <end position="230"/>
    </location>
</feature>
<accession>A0A7M7KM19</accession>
<keyword evidence="2" id="KW-0472">Membrane</keyword>
<reference evidence="3" key="1">
    <citation type="submission" date="2021-01" db="UniProtKB">
        <authorList>
            <consortium name="EnsemblMetazoa"/>
        </authorList>
    </citation>
    <scope>IDENTIFICATION</scope>
</reference>
<organism evidence="3 4">
    <name type="scientific">Varroa destructor</name>
    <name type="common">Honeybee mite</name>
    <dbReference type="NCBI Taxonomy" id="109461"/>
    <lineage>
        <taxon>Eukaryota</taxon>
        <taxon>Metazoa</taxon>
        <taxon>Ecdysozoa</taxon>
        <taxon>Arthropoda</taxon>
        <taxon>Chelicerata</taxon>
        <taxon>Arachnida</taxon>
        <taxon>Acari</taxon>
        <taxon>Parasitiformes</taxon>
        <taxon>Mesostigmata</taxon>
        <taxon>Gamasina</taxon>
        <taxon>Dermanyssoidea</taxon>
        <taxon>Varroidae</taxon>
        <taxon>Varroa</taxon>
    </lineage>
</organism>
<keyword evidence="4" id="KW-1185">Reference proteome</keyword>
<protein>
    <recommendedName>
        <fullName evidence="5">Transmembrane protein</fullName>
    </recommendedName>
</protein>
<keyword evidence="2" id="KW-1133">Transmembrane helix</keyword>
<evidence type="ECO:0000256" key="1">
    <source>
        <dbReference type="SAM" id="MobiDB-lite"/>
    </source>
</evidence>